<dbReference type="Proteomes" id="UP001061958">
    <property type="component" value="Unassembled WGS sequence"/>
</dbReference>
<dbReference type="SUPFAM" id="SSF53098">
    <property type="entry name" value="Ribonuclease H-like"/>
    <property type="match status" value="1"/>
</dbReference>
<sequence>MSGGGGFVSFHERGNALYVYYGETQEFCVFREPPIAFIEKDKVDFQSLANSNIRVMGDEKRRVFEPKSVEKLFTVVTTKDRRPSRWMRENQRKLYLSHYTPLQHYFLYRSENDDKLQRFYEDCASYCRVLSFDIEVKAQSKCIFPDPCQEKSEVFMISAVCGNRKVLLCSNRVGQIEGGTIEVREFENEGTLLEGFCDCVRELDPDIITGYNICAFDLVFLQIRGKWWGVDVFSKMGRTAIIGCRELYFDNALEVDIPGRVVIDAYLKFRKELRASRCRLQDLSEIYLNSSKDDVTLEEIALAGEGKDMEVTAKVALYCVQDALLVLQLIEKLDAISSTFAMSRYTYTAPQTLYTRGVTNRIRNLTVHYGKNEYVFPPMDFMDDDDEDEEENPLERKKKNYEGAYVFAAPGVYDKVKAFDFNSLYPSIMIAMNICQSSFIQEEPAEEGMVDSVTVNEDCVRVQVKDKIYSFRRSPTALFPSIAKDLIATRKVLRQQGKQVDQNAVKIVTNSLYGALGAGGGFRPAAESVTSFGRYFIKKARDIAASQGWKVPYIDTDSIFVVGGPPDDLGEKISSEINEPPLRLQLDKTMEKLLVVKKKKYAMLKDNGRIVCSGMLNNRDDSCPLLREVELRCISAKFKDRSLPSFTIEDIQKRKLEDFAFKARFKSDVSRNSKYFFLFGRVKDIHVSTIEFVVLRNGGLSVSERFYPIQSARQEDVDFEYYLHCVEKLIESFS</sequence>
<feature type="domain" description="DNA-directed DNA polymerase family B multifunctional" evidence="9">
    <location>
        <begin position="370"/>
        <end position="643"/>
    </location>
</feature>
<dbReference type="SMART" id="SM00486">
    <property type="entry name" value="POLBc"/>
    <property type="match status" value="1"/>
</dbReference>
<dbReference type="InterPro" id="IPR043502">
    <property type="entry name" value="DNA/RNA_pol_sf"/>
</dbReference>
<dbReference type="GO" id="GO:0003677">
    <property type="term" value="F:DNA binding"/>
    <property type="evidence" value="ECO:0007669"/>
    <property type="project" value="UniProtKB-KW"/>
</dbReference>
<evidence type="ECO:0000256" key="3">
    <source>
        <dbReference type="ARBA" id="ARBA00022679"/>
    </source>
</evidence>
<keyword evidence="12" id="KW-1185">Reference proteome</keyword>
<dbReference type="OrthoDB" id="4540587at2759"/>
<comment type="catalytic activity">
    <reaction evidence="8">
        <text>DNA(n) + a 2'-deoxyribonucleoside 5'-triphosphate = DNA(n+1) + diphosphate</text>
        <dbReference type="Rhea" id="RHEA:22508"/>
        <dbReference type="Rhea" id="RHEA-COMP:17339"/>
        <dbReference type="Rhea" id="RHEA-COMP:17340"/>
        <dbReference type="ChEBI" id="CHEBI:33019"/>
        <dbReference type="ChEBI" id="CHEBI:61560"/>
        <dbReference type="ChEBI" id="CHEBI:173112"/>
        <dbReference type="EC" id="2.7.7.7"/>
    </reaction>
</comment>
<organism evidence="11 12">
    <name type="scientific">Galdieria partita</name>
    <dbReference type="NCBI Taxonomy" id="83374"/>
    <lineage>
        <taxon>Eukaryota</taxon>
        <taxon>Rhodophyta</taxon>
        <taxon>Bangiophyceae</taxon>
        <taxon>Galdieriales</taxon>
        <taxon>Galdieriaceae</taxon>
        <taxon>Galdieria</taxon>
    </lineage>
</organism>
<dbReference type="Gene3D" id="1.10.132.60">
    <property type="entry name" value="DNA polymerase family B, C-terminal domain"/>
    <property type="match status" value="1"/>
</dbReference>
<evidence type="ECO:0000313" key="11">
    <source>
        <dbReference type="EMBL" id="GJQ10126.1"/>
    </source>
</evidence>
<dbReference type="Pfam" id="PF00136">
    <property type="entry name" value="DNA_pol_B"/>
    <property type="match status" value="1"/>
</dbReference>
<comment type="caution">
    <text evidence="11">The sequence shown here is derived from an EMBL/GenBank/DDBJ whole genome shotgun (WGS) entry which is preliminary data.</text>
</comment>
<dbReference type="EMBL" id="BQMJ01000013">
    <property type="protein sequence ID" value="GJQ10126.1"/>
    <property type="molecule type" value="Genomic_DNA"/>
</dbReference>
<dbReference type="AlphaFoldDB" id="A0A9C7PUG3"/>
<evidence type="ECO:0000256" key="7">
    <source>
        <dbReference type="ARBA" id="ARBA00024411"/>
    </source>
</evidence>
<evidence type="ECO:0000256" key="4">
    <source>
        <dbReference type="ARBA" id="ARBA00022695"/>
    </source>
</evidence>
<dbReference type="InterPro" id="IPR006172">
    <property type="entry name" value="DNA-dir_DNA_pol_B"/>
</dbReference>
<keyword evidence="4" id="KW-0548">Nucleotidyltransferase</keyword>
<dbReference type="InterPro" id="IPR012337">
    <property type="entry name" value="RNaseH-like_sf"/>
</dbReference>
<accession>A0A9C7PUG3</accession>
<dbReference type="InterPro" id="IPR006134">
    <property type="entry name" value="DNA-dir_DNA_pol_B_multi_dom"/>
</dbReference>
<evidence type="ECO:0000256" key="6">
    <source>
        <dbReference type="ARBA" id="ARBA00023125"/>
    </source>
</evidence>
<proteinExistence type="inferred from homology"/>
<dbReference type="Gene3D" id="1.10.287.690">
    <property type="entry name" value="Helix hairpin bin"/>
    <property type="match status" value="1"/>
</dbReference>
<dbReference type="PANTHER" id="PTHR10322:SF23">
    <property type="entry name" value="DNA POLYMERASE DELTA CATALYTIC SUBUNIT"/>
    <property type="match status" value="1"/>
</dbReference>
<keyword evidence="5" id="KW-0239">DNA-directed DNA polymerase</keyword>
<dbReference type="InterPro" id="IPR023211">
    <property type="entry name" value="DNA_pol_palm_dom_sf"/>
</dbReference>
<dbReference type="InterPro" id="IPR036397">
    <property type="entry name" value="RNaseH_sf"/>
</dbReference>
<reference evidence="11" key="2">
    <citation type="submission" date="2022-01" db="EMBL/GenBank/DDBJ databases">
        <authorList>
            <person name="Hirooka S."/>
            <person name="Miyagishima S.Y."/>
        </authorList>
    </citation>
    <scope>NUCLEOTIDE SEQUENCE</scope>
    <source>
        <strain evidence="11">NBRC 102759</strain>
    </source>
</reference>
<evidence type="ECO:0000259" key="9">
    <source>
        <dbReference type="Pfam" id="PF00136"/>
    </source>
</evidence>
<dbReference type="InterPro" id="IPR042087">
    <property type="entry name" value="DNA_pol_B_thumb"/>
</dbReference>
<dbReference type="Pfam" id="PF03104">
    <property type="entry name" value="DNA_pol_B_exo1"/>
    <property type="match status" value="1"/>
</dbReference>
<evidence type="ECO:0000256" key="2">
    <source>
        <dbReference type="ARBA" id="ARBA00012417"/>
    </source>
</evidence>
<evidence type="ECO:0000256" key="1">
    <source>
        <dbReference type="ARBA" id="ARBA00005755"/>
    </source>
</evidence>
<evidence type="ECO:0000256" key="5">
    <source>
        <dbReference type="ARBA" id="ARBA00022932"/>
    </source>
</evidence>
<evidence type="ECO:0000313" key="12">
    <source>
        <dbReference type="Proteomes" id="UP001061958"/>
    </source>
</evidence>
<dbReference type="PANTHER" id="PTHR10322">
    <property type="entry name" value="DNA POLYMERASE CATALYTIC SUBUNIT"/>
    <property type="match status" value="1"/>
</dbReference>
<dbReference type="InterPro" id="IPR050240">
    <property type="entry name" value="DNA_pol_type-B"/>
</dbReference>
<dbReference type="SUPFAM" id="SSF56672">
    <property type="entry name" value="DNA/RNA polymerases"/>
    <property type="match status" value="1"/>
</dbReference>
<dbReference type="Gene3D" id="3.30.420.10">
    <property type="entry name" value="Ribonuclease H-like superfamily/Ribonuclease H"/>
    <property type="match status" value="1"/>
</dbReference>
<dbReference type="PRINTS" id="PR00106">
    <property type="entry name" value="DNAPOLB"/>
</dbReference>
<reference evidence="11" key="1">
    <citation type="journal article" date="2022" name="Proc. Natl. Acad. Sci. U.S.A.">
        <title>Life cycle and functional genomics of the unicellular red alga Galdieria for elucidating algal and plant evolution and industrial use.</title>
        <authorList>
            <person name="Hirooka S."/>
            <person name="Itabashi T."/>
            <person name="Ichinose T.M."/>
            <person name="Onuma R."/>
            <person name="Fujiwara T."/>
            <person name="Yamashita S."/>
            <person name="Jong L.W."/>
            <person name="Tomita R."/>
            <person name="Iwane A.H."/>
            <person name="Miyagishima S.Y."/>
        </authorList>
    </citation>
    <scope>NUCLEOTIDE SEQUENCE</scope>
    <source>
        <strain evidence="11">NBRC 102759</strain>
    </source>
</reference>
<dbReference type="Gene3D" id="3.90.1600.10">
    <property type="entry name" value="Palm domain of DNA polymerase"/>
    <property type="match status" value="1"/>
</dbReference>
<protein>
    <recommendedName>
        <fullName evidence="7">DNA polymerase delta catalytic subunit</fullName>
        <ecNumber evidence="2">2.7.7.7</ecNumber>
    </recommendedName>
</protein>
<gene>
    <name evidence="11" type="ORF">GpartN1_g1917.t1</name>
</gene>
<feature type="domain" description="DNA-directed DNA polymerase family B exonuclease" evidence="10">
    <location>
        <begin position="80"/>
        <end position="278"/>
    </location>
</feature>
<dbReference type="InterPro" id="IPR006133">
    <property type="entry name" value="DNA-dir_DNA_pol_B_exonuc"/>
</dbReference>
<dbReference type="GO" id="GO:0000166">
    <property type="term" value="F:nucleotide binding"/>
    <property type="evidence" value="ECO:0007669"/>
    <property type="project" value="InterPro"/>
</dbReference>
<comment type="similarity">
    <text evidence="1">Belongs to the DNA polymerase type-B family.</text>
</comment>
<dbReference type="EC" id="2.7.7.7" evidence="2"/>
<name>A0A9C7PUG3_9RHOD</name>
<evidence type="ECO:0000256" key="8">
    <source>
        <dbReference type="ARBA" id="ARBA00049244"/>
    </source>
</evidence>
<evidence type="ECO:0000259" key="10">
    <source>
        <dbReference type="Pfam" id="PF03104"/>
    </source>
</evidence>
<dbReference type="GO" id="GO:0006261">
    <property type="term" value="P:DNA-templated DNA replication"/>
    <property type="evidence" value="ECO:0007669"/>
    <property type="project" value="TreeGrafter"/>
</dbReference>
<keyword evidence="6" id="KW-0238">DNA-binding</keyword>
<keyword evidence="3" id="KW-0808">Transferase</keyword>
<dbReference type="GO" id="GO:0003887">
    <property type="term" value="F:DNA-directed DNA polymerase activity"/>
    <property type="evidence" value="ECO:0007669"/>
    <property type="project" value="UniProtKB-KW"/>
</dbReference>